<name>A0A2X2TNU7_CAPOC</name>
<dbReference type="Proteomes" id="UP000249891">
    <property type="component" value="Unassembled WGS sequence"/>
</dbReference>
<protein>
    <recommendedName>
        <fullName evidence="1">Surface antigen GAG-binding domain-containing protein</fullName>
    </recommendedName>
</protein>
<dbReference type="PROSITE" id="PS51257">
    <property type="entry name" value="PROKAR_LIPOPROTEIN"/>
    <property type="match status" value="1"/>
</dbReference>
<dbReference type="Gene3D" id="1.20.140.130">
    <property type="match status" value="1"/>
</dbReference>
<accession>A0A2X2TNU7</accession>
<dbReference type="RefSeq" id="WP_111972100.1">
    <property type="nucleotide sequence ID" value="NZ_UARG01000017.1"/>
</dbReference>
<dbReference type="EMBL" id="UAVS01000001">
    <property type="protein sequence ID" value="SQA93102.1"/>
    <property type="molecule type" value="Genomic_DNA"/>
</dbReference>
<gene>
    <name evidence="3" type="ORF">NCTC11545_00466</name>
    <name evidence="2" type="ORF">NCTC11546_01286</name>
</gene>
<dbReference type="Pfam" id="PF16828">
    <property type="entry name" value="GAGBD"/>
    <property type="match status" value="1"/>
</dbReference>
<evidence type="ECO:0000259" key="1">
    <source>
        <dbReference type="Pfam" id="PF16828"/>
    </source>
</evidence>
<feature type="domain" description="Surface antigen GAG-binding" evidence="1">
    <location>
        <begin position="136"/>
        <end position="285"/>
    </location>
</feature>
<dbReference type="InterPro" id="IPR031792">
    <property type="entry name" value="GAG_BD"/>
</dbReference>
<reference evidence="4 5" key="1">
    <citation type="submission" date="2018-06" db="EMBL/GenBank/DDBJ databases">
        <authorList>
            <consortium name="Pathogen Informatics"/>
            <person name="Doyle S."/>
        </authorList>
    </citation>
    <scope>NUCLEOTIDE SEQUENCE [LARGE SCALE GENOMIC DNA]</scope>
    <source>
        <strain evidence="3 5">NCTC11545</strain>
        <strain evidence="2 4">NCTC11546</strain>
    </source>
</reference>
<dbReference type="InterPro" id="IPR038349">
    <property type="entry name" value="GAG_BD_sf"/>
</dbReference>
<dbReference type="EMBL" id="UARG01000017">
    <property type="protein sequence ID" value="SQA78060.1"/>
    <property type="molecule type" value="Genomic_DNA"/>
</dbReference>
<evidence type="ECO:0000313" key="5">
    <source>
        <dbReference type="Proteomes" id="UP000250169"/>
    </source>
</evidence>
<evidence type="ECO:0000313" key="2">
    <source>
        <dbReference type="EMBL" id="SQA78060.1"/>
    </source>
</evidence>
<proteinExistence type="predicted"/>
<sequence>MKNIFIFTAMALTLSLTTGCKKDDGNNEPSVPQLQFSVNKVDIELTKTATITFTGTLNPTDKVQIEKAEVLTQKGEIINNTLTFIAKKIGTTKVSIITDKKQERGSFQVTVFSKPLFIDQIAHKADIPYYKTNITEVSEYKKLIEQTITEYNTLLTSIEKHPQYPKDKYKYATQHSTWVEGTRISKGAIQNYSDKKSTIDLAEAKKTYEDLYQYGVVYAHIELMARQAEGYRVKYPTNTEIENLIKTTFDGLYGTLEGNNHFIKSTNEEIVVNFNKIIDIVNKLNTHN</sequence>
<organism evidence="2 4">
    <name type="scientific">Capnocytophaga ochracea</name>
    <dbReference type="NCBI Taxonomy" id="1018"/>
    <lineage>
        <taxon>Bacteria</taxon>
        <taxon>Pseudomonadati</taxon>
        <taxon>Bacteroidota</taxon>
        <taxon>Flavobacteriia</taxon>
        <taxon>Flavobacteriales</taxon>
        <taxon>Flavobacteriaceae</taxon>
        <taxon>Capnocytophaga</taxon>
    </lineage>
</organism>
<dbReference type="Proteomes" id="UP000250169">
    <property type="component" value="Unassembled WGS sequence"/>
</dbReference>
<dbReference type="AlphaFoldDB" id="A0A2X2TNU7"/>
<evidence type="ECO:0000313" key="3">
    <source>
        <dbReference type="EMBL" id="SQA93102.1"/>
    </source>
</evidence>
<evidence type="ECO:0000313" key="4">
    <source>
        <dbReference type="Proteomes" id="UP000249891"/>
    </source>
</evidence>